<proteinExistence type="inferred from homology"/>
<dbReference type="GO" id="GO:0005634">
    <property type="term" value="C:nucleus"/>
    <property type="evidence" value="ECO:0007669"/>
    <property type="project" value="UniProtKB-ARBA"/>
</dbReference>
<evidence type="ECO:0000256" key="1">
    <source>
        <dbReference type="ARBA" id="ARBA00006397"/>
    </source>
</evidence>
<dbReference type="InterPro" id="IPR000717">
    <property type="entry name" value="PCI_dom"/>
</dbReference>
<dbReference type="SMART" id="SM00088">
    <property type="entry name" value="PINT"/>
    <property type="match status" value="1"/>
</dbReference>
<comment type="similarity">
    <text evidence="1">Belongs to the proteasome subunit p55 family.</text>
</comment>
<dbReference type="Gene3D" id="1.10.10.10">
    <property type="entry name" value="Winged helix-like DNA-binding domain superfamily/Winged helix DNA-binding domain"/>
    <property type="match status" value="1"/>
</dbReference>
<dbReference type="InterPro" id="IPR036390">
    <property type="entry name" value="WH_DNA-bd_sf"/>
</dbReference>
<evidence type="ECO:0000256" key="3">
    <source>
        <dbReference type="ARBA" id="ARBA00064920"/>
    </source>
</evidence>
<keyword evidence="6" id="KW-1185">Reference proteome</keyword>
<dbReference type="EMBL" id="JBGMDY010000004">
    <property type="protein sequence ID" value="KAL2337625.1"/>
    <property type="molecule type" value="Genomic_DNA"/>
</dbReference>
<feature type="domain" description="PCI" evidence="4">
    <location>
        <begin position="172"/>
        <end position="336"/>
    </location>
</feature>
<dbReference type="AlphaFoldDB" id="A0ABD1MRC4"/>
<keyword evidence="2" id="KW-0647">Proteasome</keyword>
<comment type="subunit">
    <text evidence="3">Component of the 19S regulatory particle (RP/PA700) lid subcomplex of the 26S proteasome. The 26S proteasome is composed of a core protease (CP), known as the 20S proteasome, capped at one or both ends by the 19S regulatory particle (RP/PA700). The RP/PA700 complex is composed of at least 17 different subunits in two subcomplexes, the base and the lid, which form the portions proximal and distal to the 20S proteolytic core, respectively.</text>
</comment>
<dbReference type="SUPFAM" id="SSF46785">
    <property type="entry name" value="Winged helix' DNA-binding domain"/>
    <property type="match status" value="1"/>
</dbReference>
<dbReference type="InterPro" id="IPR040134">
    <property type="entry name" value="PSMD12/CSN4"/>
</dbReference>
<sequence length="337" mass="38023">MGSSTRDVIRPRFFPDDFASMSQSSSDVQKSADLPTFPQVDVVEKRKTLIHSVRGHSLVAHTSNHWLSSSSRAPSCLLLRRFSFAGAHPLVFFRLYFSSRTPSIVVFLSCSSYSSGFSFVSVGSGGLFDGGVVKNLKEDMIVRALGVFELAQGRSIRNEGVQNLLESPSLQHTKLKWSYRICFCGHHITMAIYEIPSVKEYPTKWVPSSLLNSTLEDKNLFEIPSFKLLLKHIVTMEVIQWTTLLDTYKSDFENEKAIGKSLGEKVAKDLRQRVIEHNILVVSKYYARITLKRLAELLCLSVREAEKHLLDMVVSKALVAKIDRSIAMIFLTLEQQT</sequence>
<accession>A0ABD1MRC4</accession>
<dbReference type="Pfam" id="PF01399">
    <property type="entry name" value="PCI"/>
    <property type="match status" value="1"/>
</dbReference>
<reference evidence="5 6" key="1">
    <citation type="submission" date="2024-08" db="EMBL/GenBank/DDBJ databases">
        <title>Insights into the chromosomal genome structure of Flemingia macrophylla.</title>
        <authorList>
            <person name="Ding Y."/>
            <person name="Zhao Y."/>
            <person name="Bi W."/>
            <person name="Wu M."/>
            <person name="Zhao G."/>
            <person name="Gong Y."/>
            <person name="Li W."/>
            <person name="Zhang P."/>
        </authorList>
    </citation>
    <scope>NUCLEOTIDE SEQUENCE [LARGE SCALE GENOMIC DNA]</scope>
    <source>
        <strain evidence="5">DYQJB</strain>
        <tissue evidence="5">Leaf</tissue>
    </source>
</reference>
<gene>
    <name evidence="5" type="ORF">Fmac_012071</name>
</gene>
<dbReference type="Proteomes" id="UP001603857">
    <property type="component" value="Unassembled WGS sequence"/>
</dbReference>
<dbReference type="InterPro" id="IPR036388">
    <property type="entry name" value="WH-like_DNA-bd_sf"/>
</dbReference>
<dbReference type="PANTHER" id="PTHR10855">
    <property type="entry name" value="26S PROTEASOME NON-ATPASE REGULATORY SUBUNIT 12/COP9 SIGNALOSOME COMPLEX SUBUNIT 4"/>
    <property type="match status" value="1"/>
</dbReference>
<evidence type="ECO:0000259" key="4">
    <source>
        <dbReference type="PROSITE" id="PS50250"/>
    </source>
</evidence>
<name>A0ABD1MRC4_9FABA</name>
<dbReference type="PROSITE" id="PS50250">
    <property type="entry name" value="PCI"/>
    <property type="match status" value="1"/>
</dbReference>
<organism evidence="5 6">
    <name type="scientific">Flemingia macrophylla</name>
    <dbReference type="NCBI Taxonomy" id="520843"/>
    <lineage>
        <taxon>Eukaryota</taxon>
        <taxon>Viridiplantae</taxon>
        <taxon>Streptophyta</taxon>
        <taxon>Embryophyta</taxon>
        <taxon>Tracheophyta</taxon>
        <taxon>Spermatophyta</taxon>
        <taxon>Magnoliopsida</taxon>
        <taxon>eudicotyledons</taxon>
        <taxon>Gunneridae</taxon>
        <taxon>Pentapetalae</taxon>
        <taxon>rosids</taxon>
        <taxon>fabids</taxon>
        <taxon>Fabales</taxon>
        <taxon>Fabaceae</taxon>
        <taxon>Papilionoideae</taxon>
        <taxon>50 kb inversion clade</taxon>
        <taxon>NPAAA clade</taxon>
        <taxon>indigoferoid/millettioid clade</taxon>
        <taxon>Phaseoleae</taxon>
        <taxon>Flemingia</taxon>
    </lineage>
</organism>
<evidence type="ECO:0000313" key="5">
    <source>
        <dbReference type="EMBL" id="KAL2337625.1"/>
    </source>
</evidence>
<protein>
    <recommendedName>
        <fullName evidence="4">PCI domain-containing protein</fullName>
    </recommendedName>
</protein>
<comment type="caution">
    <text evidence="5">The sequence shown here is derived from an EMBL/GenBank/DDBJ whole genome shotgun (WGS) entry which is preliminary data.</text>
</comment>
<dbReference type="FunFam" id="1.10.10.10:FF:000070">
    <property type="entry name" value="26S proteasome non-ATPase regulatory subunit 12"/>
    <property type="match status" value="1"/>
</dbReference>
<evidence type="ECO:0000313" key="6">
    <source>
        <dbReference type="Proteomes" id="UP001603857"/>
    </source>
</evidence>
<dbReference type="PANTHER" id="PTHR10855:SF1">
    <property type="entry name" value="26S PROTEASOME NON-ATPASE REGULATORY SUBUNIT 12"/>
    <property type="match status" value="1"/>
</dbReference>
<evidence type="ECO:0000256" key="2">
    <source>
        <dbReference type="ARBA" id="ARBA00022942"/>
    </source>
</evidence>
<dbReference type="GO" id="GO:0000502">
    <property type="term" value="C:proteasome complex"/>
    <property type="evidence" value="ECO:0007669"/>
    <property type="project" value="UniProtKB-KW"/>
</dbReference>